<evidence type="ECO:0000313" key="3">
    <source>
        <dbReference type="WBParaSite" id="HPLM_0000603001-mRNA-1"/>
    </source>
</evidence>
<dbReference type="Proteomes" id="UP000268014">
    <property type="component" value="Unassembled WGS sequence"/>
</dbReference>
<keyword evidence="2" id="KW-1185">Reference proteome</keyword>
<dbReference type="WBParaSite" id="HPLM_0000603001-mRNA-1">
    <property type="protein sequence ID" value="HPLM_0000603001-mRNA-1"/>
    <property type="gene ID" value="HPLM_0000603001"/>
</dbReference>
<gene>
    <name evidence="1" type="ORF">HPLM_LOCUS6022</name>
</gene>
<dbReference type="AlphaFoldDB" id="A0A0N4W7D1"/>
<dbReference type="EMBL" id="UZAF01016427">
    <property type="protein sequence ID" value="VDO27751.1"/>
    <property type="molecule type" value="Genomic_DNA"/>
</dbReference>
<reference evidence="3" key="1">
    <citation type="submission" date="2017-02" db="UniProtKB">
        <authorList>
            <consortium name="WormBaseParasite"/>
        </authorList>
    </citation>
    <scope>IDENTIFICATION</scope>
</reference>
<accession>A0A0N4W7D1</accession>
<organism evidence="3">
    <name type="scientific">Haemonchus placei</name>
    <name type="common">Barber's pole worm</name>
    <dbReference type="NCBI Taxonomy" id="6290"/>
    <lineage>
        <taxon>Eukaryota</taxon>
        <taxon>Metazoa</taxon>
        <taxon>Ecdysozoa</taxon>
        <taxon>Nematoda</taxon>
        <taxon>Chromadorea</taxon>
        <taxon>Rhabditida</taxon>
        <taxon>Rhabditina</taxon>
        <taxon>Rhabditomorpha</taxon>
        <taxon>Strongyloidea</taxon>
        <taxon>Trichostrongylidae</taxon>
        <taxon>Haemonchus</taxon>
    </lineage>
</organism>
<name>A0A0N4W7D1_HAEPC</name>
<sequence length="55" mass="6415">MAEERLGKFIKRTFLIAHINEQTTAHLRQNSKAMNQHNSNMKAVKYYTIKKGLPL</sequence>
<evidence type="ECO:0000313" key="2">
    <source>
        <dbReference type="Proteomes" id="UP000268014"/>
    </source>
</evidence>
<proteinExistence type="predicted"/>
<protein>
    <submittedName>
        <fullName evidence="3">HTH_48 domain-containing protein</fullName>
    </submittedName>
</protein>
<reference evidence="1 2" key="2">
    <citation type="submission" date="2018-11" db="EMBL/GenBank/DDBJ databases">
        <authorList>
            <consortium name="Pathogen Informatics"/>
        </authorList>
    </citation>
    <scope>NUCLEOTIDE SEQUENCE [LARGE SCALE GENOMIC DNA]</scope>
    <source>
        <strain evidence="1 2">MHpl1</strain>
    </source>
</reference>
<evidence type="ECO:0000313" key="1">
    <source>
        <dbReference type="EMBL" id="VDO27751.1"/>
    </source>
</evidence>